<dbReference type="SUPFAM" id="SSF48452">
    <property type="entry name" value="TPR-like"/>
    <property type="match status" value="1"/>
</dbReference>
<name>X4ZYE3_9BACL</name>
<dbReference type="eggNOG" id="COG0457">
    <property type="taxonomic scope" value="Bacteria"/>
</dbReference>
<dbReference type="HOGENOM" id="CLU_1234513_0_0_9"/>
<feature type="repeat" description="TPR" evidence="1">
    <location>
        <begin position="169"/>
        <end position="202"/>
    </location>
</feature>
<evidence type="ECO:0000313" key="3">
    <source>
        <dbReference type="EMBL" id="AHV97203.1"/>
    </source>
</evidence>
<dbReference type="AlphaFoldDB" id="X4ZYE3"/>
<dbReference type="InterPro" id="IPR011990">
    <property type="entry name" value="TPR-like_helical_dom_sf"/>
</dbReference>
<dbReference type="Proteomes" id="UP000019772">
    <property type="component" value="Chromosome"/>
</dbReference>
<sequence>MVKFIVFMLLWRLVGNPFLAVIILLAVLYFLDRRYVGVFPSITRPFRRARQGSRLRTQISLNPNDVSSKFELARLLSERKKYREAQELLLQIGDRYEQSAEYWVELGYANIKLGQLEEGESQMQRGLEINRRVQYGKPYLRLAEAFRHTDRDKALHYLHEFQDIQSSSSEAYYLLGSMYKALGQETEAKRSFNESIDVYRSLPRYKKRQERGWALRSFFAKMR</sequence>
<reference evidence="3 4" key="1">
    <citation type="journal article" date="2014" name="PLoS Genet.">
        <title>Comparative Genomic Analysis of N2-Fixing and Non-N2-Fixing Paenibacillus spp.: Organization, Evolution and Expression of the Nitrogen Fixation Genes.</title>
        <authorList>
            <person name="Xie J.B."/>
            <person name="Du Z."/>
            <person name="Bai L."/>
            <person name="Tian C."/>
            <person name="Zhang Y."/>
            <person name="Xie J.Y."/>
            <person name="Wang T."/>
            <person name="Liu X."/>
            <person name="Chen X."/>
            <person name="Cheng Q."/>
            <person name="Chen S."/>
            <person name="Li J."/>
        </authorList>
    </citation>
    <scope>NUCLEOTIDE SEQUENCE [LARGE SCALE GENOMIC DNA]</scope>
    <source>
        <strain evidence="3 4">T27</strain>
    </source>
</reference>
<evidence type="ECO:0000256" key="2">
    <source>
        <dbReference type="SAM" id="Phobius"/>
    </source>
</evidence>
<keyword evidence="4" id="KW-1185">Reference proteome</keyword>
<dbReference type="Gene3D" id="1.25.40.10">
    <property type="entry name" value="Tetratricopeptide repeat domain"/>
    <property type="match status" value="1"/>
</dbReference>
<dbReference type="PANTHER" id="PTHR12558">
    <property type="entry name" value="CELL DIVISION CYCLE 16,23,27"/>
    <property type="match status" value="1"/>
</dbReference>
<dbReference type="PROSITE" id="PS50005">
    <property type="entry name" value="TPR"/>
    <property type="match status" value="1"/>
</dbReference>
<dbReference type="KEGG" id="psab:PSAB_11375"/>
<protein>
    <submittedName>
        <fullName evidence="3">Uncharacterized protein</fullName>
    </submittedName>
</protein>
<organism evidence="3 4">
    <name type="scientific">Paenibacillus sabinae T27</name>
    <dbReference type="NCBI Taxonomy" id="1268072"/>
    <lineage>
        <taxon>Bacteria</taxon>
        <taxon>Bacillati</taxon>
        <taxon>Bacillota</taxon>
        <taxon>Bacilli</taxon>
        <taxon>Bacillales</taxon>
        <taxon>Paenibacillaceae</taxon>
        <taxon>Paenibacillus</taxon>
    </lineage>
</organism>
<dbReference type="RefSeq" id="WP_038595790.1">
    <property type="nucleotide sequence ID" value="NZ_CP004078.1"/>
</dbReference>
<evidence type="ECO:0000313" key="4">
    <source>
        <dbReference type="Proteomes" id="UP000019772"/>
    </source>
</evidence>
<keyword evidence="2" id="KW-0812">Transmembrane</keyword>
<dbReference type="PATRIC" id="fig|1268072.3.peg.2363"/>
<feature type="transmembrane region" description="Helical" evidence="2">
    <location>
        <begin position="6"/>
        <end position="31"/>
    </location>
</feature>
<evidence type="ECO:0000256" key="1">
    <source>
        <dbReference type="PROSITE-ProRule" id="PRU00339"/>
    </source>
</evidence>
<dbReference type="EMBL" id="CP004078">
    <property type="protein sequence ID" value="AHV97203.1"/>
    <property type="molecule type" value="Genomic_DNA"/>
</dbReference>
<dbReference type="InterPro" id="IPR019734">
    <property type="entry name" value="TPR_rpt"/>
</dbReference>
<proteinExistence type="predicted"/>
<accession>X4ZYE3</accession>
<dbReference type="OrthoDB" id="2658060at2"/>
<dbReference type="Pfam" id="PF13181">
    <property type="entry name" value="TPR_8"/>
    <property type="match status" value="2"/>
</dbReference>
<gene>
    <name evidence="3" type="ORF">PSAB_11375</name>
</gene>
<dbReference type="SMART" id="SM00028">
    <property type="entry name" value="TPR"/>
    <property type="match status" value="2"/>
</dbReference>
<dbReference type="PANTHER" id="PTHR12558:SF13">
    <property type="entry name" value="CELL DIVISION CYCLE PROTEIN 27 HOMOLOG"/>
    <property type="match status" value="1"/>
</dbReference>
<keyword evidence="1" id="KW-0802">TPR repeat</keyword>
<keyword evidence="2" id="KW-0472">Membrane</keyword>
<dbReference type="STRING" id="1268072.PSAB_11375"/>
<keyword evidence="2" id="KW-1133">Transmembrane helix</keyword>